<organism evidence="3 4">
    <name type="scientific">Pseudonocardia alaniniphila</name>
    <dbReference type="NCBI Taxonomy" id="75291"/>
    <lineage>
        <taxon>Bacteria</taxon>
        <taxon>Bacillati</taxon>
        <taxon>Actinomycetota</taxon>
        <taxon>Actinomycetes</taxon>
        <taxon>Pseudonocardiales</taxon>
        <taxon>Pseudonocardiaceae</taxon>
        <taxon>Pseudonocardia</taxon>
    </lineage>
</organism>
<dbReference type="CDD" id="cd07814">
    <property type="entry name" value="SRPBCC_CalC_Aha1-like"/>
    <property type="match status" value="1"/>
</dbReference>
<gene>
    <name evidence="3" type="ORF">MMF94_40685</name>
</gene>
<evidence type="ECO:0000313" key="4">
    <source>
        <dbReference type="Proteomes" id="UP001299970"/>
    </source>
</evidence>
<comment type="similarity">
    <text evidence="1">Belongs to the AHA1 family.</text>
</comment>
<reference evidence="3 4" key="1">
    <citation type="submission" date="2022-03" db="EMBL/GenBank/DDBJ databases">
        <title>Pseudonocardia alaer sp. nov., a novel actinomycete isolated from reed forest soil.</title>
        <authorList>
            <person name="Wang L."/>
        </authorList>
    </citation>
    <scope>NUCLEOTIDE SEQUENCE [LARGE SCALE GENOMIC DNA]</scope>
    <source>
        <strain evidence="3 4">Y-16303</strain>
    </source>
</reference>
<keyword evidence="4" id="KW-1185">Reference proteome</keyword>
<protein>
    <submittedName>
        <fullName evidence="3">SRPBCC domain-containing protein</fullName>
    </submittedName>
</protein>
<dbReference type="InterPro" id="IPR013538">
    <property type="entry name" value="ASHA1/2-like_C"/>
</dbReference>
<dbReference type="InterPro" id="IPR023393">
    <property type="entry name" value="START-like_dom_sf"/>
</dbReference>
<proteinExistence type="inferred from homology"/>
<dbReference type="Pfam" id="PF08327">
    <property type="entry name" value="AHSA1"/>
    <property type="match status" value="1"/>
</dbReference>
<comment type="caution">
    <text evidence="3">The sequence shown here is derived from an EMBL/GenBank/DDBJ whole genome shotgun (WGS) entry which is preliminary data.</text>
</comment>
<feature type="domain" description="Activator of Hsp90 ATPase homologue 1/2-like C-terminal" evidence="2">
    <location>
        <begin position="16"/>
        <end position="129"/>
    </location>
</feature>
<evidence type="ECO:0000256" key="1">
    <source>
        <dbReference type="ARBA" id="ARBA00006817"/>
    </source>
</evidence>
<name>A0ABS9TTZ6_9PSEU</name>
<evidence type="ECO:0000259" key="2">
    <source>
        <dbReference type="Pfam" id="PF08327"/>
    </source>
</evidence>
<sequence>MTETRIATIEVDQFIAAPPEKVWRGLTDPELLARWWVPSDIAAVVGHRFHLQMPGYGPQPCEVLEVEPHERLIYTFANWTLTWRLVAEGHGTRLLLEHSGFDLDDKRERDAFDRMGPGWRDAVLPRLARLATELDRPA</sequence>
<dbReference type="RefSeq" id="WP_241042841.1">
    <property type="nucleotide sequence ID" value="NZ_BAAAJF010000035.1"/>
</dbReference>
<accession>A0ABS9TTZ6</accession>
<dbReference type="SUPFAM" id="SSF55961">
    <property type="entry name" value="Bet v1-like"/>
    <property type="match status" value="1"/>
</dbReference>
<dbReference type="Gene3D" id="3.30.530.20">
    <property type="match status" value="1"/>
</dbReference>
<dbReference type="Proteomes" id="UP001299970">
    <property type="component" value="Unassembled WGS sequence"/>
</dbReference>
<dbReference type="EMBL" id="JAKXMK010000054">
    <property type="protein sequence ID" value="MCH6172037.1"/>
    <property type="molecule type" value="Genomic_DNA"/>
</dbReference>
<evidence type="ECO:0000313" key="3">
    <source>
        <dbReference type="EMBL" id="MCH6172037.1"/>
    </source>
</evidence>